<dbReference type="Pfam" id="PF07729">
    <property type="entry name" value="FCD"/>
    <property type="match status" value="1"/>
</dbReference>
<dbReference type="SMART" id="SM00345">
    <property type="entry name" value="HTH_GNTR"/>
    <property type="match status" value="1"/>
</dbReference>
<dbReference type="Gene3D" id="1.10.10.10">
    <property type="entry name" value="Winged helix-like DNA-binding domain superfamily/Winged helix DNA-binding domain"/>
    <property type="match status" value="1"/>
</dbReference>
<dbReference type="InterPro" id="IPR036390">
    <property type="entry name" value="WH_DNA-bd_sf"/>
</dbReference>
<dbReference type="InterPro" id="IPR008920">
    <property type="entry name" value="TF_FadR/GntR_C"/>
</dbReference>
<dbReference type="SUPFAM" id="SSF48008">
    <property type="entry name" value="GntR ligand-binding domain-like"/>
    <property type="match status" value="1"/>
</dbReference>
<sequence>MRMRAPNSDETEHATHSASLRQTAYESIVDLLNSGALQPGQIISQRDLVARTGATLGSIREAIPRLEGEGLLQTLPKRGLKVPSLDVAFVRDAYQMRRMIELAAIPDVIHRLPATTIDGWIAWHEDAARRVEARQDLVREIQAHDWDMHEVLVAAMRNDLVARVYRVTAIKIRMAVQNRLRVTPDNARRVLAEHLAILYPLRTRNRAAAERALGRHLDVSLRLALGERSEAGGLS</sequence>
<dbReference type="SUPFAM" id="SSF46785">
    <property type="entry name" value="Winged helix' DNA-binding domain"/>
    <property type="match status" value="1"/>
</dbReference>
<dbReference type="PANTHER" id="PTHR43537">
    <property type="entry name" value="TRANSCRIPTIONAL REGULATOR, GNTR FAMILY"/>
    <property type="match status" value="1"/>
</dbReference>
<dbReference type="RefSeq" id="WP_245759342.1">
    <property type="nucleotide sequence ID" value="NZ_FOXA01000030.1"/>
</dbReference>
<dbReference type="InterPro" id="IPR036388">
    <property type="entry name" value="WH-like_DNA-bd_sf"/>
</dbReference>
<evidence type="ECO:0000256" key="3">
    <source>
        <dbReference type="ARBA" id="ARBA00023163"/>
    </source>
</evidence>
<feature type="domain" description="HTH gntR-type" evidence="4">
    <location>
        <begin position="18"/>
        <end position="85"/>
    </location>
</feature>
<keyword evidence="6" id="KW-1185">Reference proteome</keyword>
<reference evidence="5 6" key="1">
    <citation type="submission" date="2016-10" db="EMBL/GenBank/DDBJ databases">
        <authorList>
            <person name="de Groot N.N."/>
        </authorList>
    </citation>
    <scope>NUCLEOTIDE SEQUENCE [LARGE SCALE GENOMIC DNA]</scope>
    <source>
        <strain evidence="5 6">DSM 19547</strain>
    </source>
</reference>
<evidence type="ECO:0000256" key="1">
    <source>
        <dbReference type="ARBA" id="ARBA00023015"/>
    </source>
</evidence>
<dbReference type="AlphaFoldDB" id="A0A1I5VFA8"/>
<dbReference type="GO" id="GO:0003700">
    <property type="term" value="F:DNA-binding transcription factor activity"/>
    <property type="evidence" value="ECO:0007669"/>
    <property type="project" value="InterPro"/>
</dbReference>
<keyword evidence="3" id="KW-0804">Transcription</keyword>
<dbReference type="InterPro" id="IPR000524">
    <property type="entry name" value="Tscrpt_reg_HTH_GntR"/>
</dbReference>
<protein>
    <submittedName>
        <fullName evidence="5">DNA-binding transcriptional regulator, GntR family</fullName>
    </submittedName>
</protein>
<dbReference type="InterPro" id="IPR011711">
    <property type="entry name" value="GntR_C"/>
</dbReference>
<dbReference type="PANTHER" id="PTHR43537:SF5">
    <property type="entry name" value="UXU OPERON TRANSCRIPTIONAL REGULATOR"/>
    <property type="match status" value="1"/>
</dbReference>
<dbReference type="PROSITE" id="PS50949">
    <property type="entry name" value="HTH_GNTR"/>
    <property type="match status" value="1"/>
</dbReference>
<evidence type="ECO:0000313" key="6">
    <source>
        <dbReference type="Proteomes" id="UP000199356"/>
    </source>
</evidence>
<accession>A0A1I5VFA8</accession>
<keyword evidence="1" id="KW-0805">Transcription regulation</keyword>
<name>A0A1I5VFA8_9RHOB</name>
<dbReference type="GO" id="GO:0003677">
    <property type="term" value="F:DNA binding"/>
    <property type="evidence" value="ECO:0007669"/>
    <property type="project" value="UniProtKB-KW"/>
</dbReference>
<organism evidence="5 6">
    <name type="scientific">Tranquillimonas alkanivorans</name>
    <dbReference type="NCBI Taxonomy" id="441119"/>
    <lineage>
        <taxon>Bacteria</taxon>
        <taxon>Pseudomonadati</taxon>
        <taxon>Pseudomonadota</taxon>
        <taxon>Alphaproteobacteria</taxon>
        <taxon>Rhodobacterales</taxon>
        <taxon>Roseobacteraceae</taxon>
        <taxon>Tranquillimonas</taxon>
    </lineage>
</organism>
<dbReference type="Proteomes" id="UP000199356">
    <property type="component" value="Unassembled WGS sequence"/>
</dbReference>
<evidence type="ECO:0000313" key="5">
    <source>
        <dbReference type="EMBL" id="SFQ06170.1"/>
    </source>
</evidence>
<evidence type="ECO:0000259" key="4">
    <source>
        <dbReference type="PROSITE" id="PS50949"/>
    </source>
</evidence>
<dbReference type="Gene3D" id="1.20.120.530">
    <property type="entry name" value="GntR ligand-binding domain-like"/>
    <property type="match status" value="1"/>
</dbReference>
<keyword evidence="2 5" id="KW-0238">DNA-binding</keyword>
<proteinExistence type="predicted"/>
<dbReference type="EMBL" id="FOXA01000030">
    <property type="protein sequence ID" value="SFQ06170.1"/>
    <property type="molecule type" value="Genomic_DNA"/>
</dbReference>
<dbReference type="STRING" id="441119.SAMN04488047_1309"/>
<dbReference type="Pfam" id="PF00392">
    <property type="entry name" value="GntR"/>
    <property type="match status" value="1"/>
</dbReference>
<dbReference type="SMART" id="SM00895">
    <property type="entry name" value="FCD"/>
    <property type="match status" value="1"/>
</dbReference>
<evidence type="ECO:0000256" key="2">
    <source>
        <dbReference type="ARBA" id="ARBA00023125"/>
    </source>
</evidence>
<gene>
    <name evidence="5" type="ORF">SAMN04488047_1309</name>
</gene>